<keyword evidence="3 5" id="KW-0808">Transferase</keyword>
<evidence type="ECO:0000259" key="8">
    <source>
        <dbReference type="Pfam" id="PF01728"/>
    </source>
</evidence>
<evidence type="ECO:0000313" key="10">
    <source>
        <dbReference type="Proteomes" id="UP000183080"/>
    </source>
</evidence>
<evidence type="ECO:0000256" key="7">
    <source>
        <dbReference type="SAM" id="MobiDB-lite"/>
    </source>
</evidence>
<gene>
    <name evidence="5" type="primary">rlmE</name>
    <name evidence="9" type="ORF">BD935_00630</name>
</gene>
<protein>
    <recommendedName>
        <fullName evidence="5">Ribosomal RNA large subunit methyltransferase E</fullName>
        <ecNumber evidence="5">2.1.1.166</ecNumber>
    </recommendedName>
    <alternativeName>
        <fullName evidence="5">23S rRNA Um2552 methyltransferase</fullName>
    </alternativeName>
    <alternativeName>
        <fullName evidence="5">rRNA (uridine-2'-O-)-methyltransferase</fullName>
    </alternativeName>
</protein>
<dbReference type="PANTHER" id="PTHR10920">
    <property type="entry name" value="RIBOSOMAL RNA METHYLTRANSFERASE"/>
    <property type="match status" value="1"/>
</dbReference>
<feature type="active site" description="Proton acceptor" evidence="5 6">
    <location>
        <position position="151"/>
    </location>
</feature>
<evidence type="ECO:0000256" key="6">
    <source>
        <dbReference type="PIRSR" id="PIRSR005461-1"/>
    </source>
</evidence>
<feature type="binding site" evidence="5">
    <location>
        <position position="56"/>
    </location>
    <ligand>
        <name>S-adenosyl-L-methionine</name>
        <dbReference type="ChEBI" id="CHEBI:59789"/>
    </ligand>
</feature>
<comment type="similarity">
    <text evidence="5">Belongs to the class I-like SAM-binding methyltransferase superfamily. RNA methyltransferase RlmE family.</text>
</comment>
<dbReference type="PIRSF" id="PIRSF005461">
    <property type="entry name" value="23S_rRNA_mtase"/>
    <property type="match status" value="1"/>
</dbReference>
<dbReference type="InterPro" id="IPR050082">
    <property type="entry name" value="RNA_methyltr_RlmE"/>
</dbReference>
<evidence type="ECO:0000256" key="2">
    <source>
        <dbReference type="ARBA" id="ARBA00022603"/>
    </source>
</evidence>
<dbReference type="SUPFAM" id="SSF53335">
    <property type="entry name" value="S-adenosyl-L-methionine-dependent methyltransferases"/>
    <property type="match status" value="1"/>
</dbReference>
<feature type="binding site" evidence="5">
    <location>
        <position position="90"/>
    </location>
    <ligand>
        <name>S-adenosyl-L-methionine</name>
        <dbReference type="ChEBI" id="CHEBI:59789"/>
    </ligand>
</feature>
<reference evidence="9 10" key="1">
    <citation type="submission" date="2016-08" db="EMBL/GenBank/DDBJ databases">
        <title>New Insights into Marine Group III Euryarchaeota, from dark to light.</title>
        <authorList>
            <person name="Haro-Moreno J.M."/>
            <person name="Rodriguez-Valera F."/>
            <person name="Lopez-Garcia P."/>
            <person name="Moreira D."/>
            <person name="Martin-Cuadrado A.B."/>
        </authorList>
    </citation>
    <scope>NUCLEOTIDE SEQUENCE [LARGE SCALE GENOMIC DNA]</scope>
    <source>
        <strain evidence="9">CG-Epi1</strain>
    </source>
</reference>
<feature type="compositionally biased region" description="Basic and acidic residues" evidence="7">
    <location>
        <begin position="8"/>
        <end position="22"/>
    </location>
</feature>
<dbReference type="PANTHER" id="PTHR10920:SF13">
    <property type="entry name" value="PRE-RRNA 2'-O-RIBOSE RNA METHYLTRANSFERASE FTSJ3"/>
    <property type="match status" value="1"/>
</dbReference>
<keyword evidence="1 5" id="KW-0698">rRNA processing</keyword>
<proteinExistence type="inferred from homology"/>
<evidence type="ECO:0000256" key="3">
    <source>
        <dbReference type="ARBA" id="ARBA00022679"/>
    </source>
</evidence>
<evidence type="ECO:0000256" key="4">
    <source>
        <dbReference type="ARBA" id="ARBA00022691"/>
    </source>
</evidence>
<accession>A0A1J5TYE2</accession>
<dbReference type="GO" id="GO:0005737">
    <property type="term" value="C:cytoplasm"/>
    <property type="evidence" value="ECO:0007669"/>
    <property type="project" value="UniProtKB-SubCell"/>
</dbReference>
<evidence type="ECO:0000256" key="5">
    <source>
        <dbReference type="HAMAP-Rule" id="MF_01547"/>
    </source>
</evidence>
<comment type="subcellular location">
    <subcellularLocation>
        <location evidence="5">Cytoplasm</location>
    </subcellularLocation>
</comment>
<dbReference type="STRING" id="1888995.BD935_00630"/>
<keyword evidence="2 5" id="KW-0489">Methyltransferase</keyword>
<comment type="function">
    <text evidence="5">Specifically methylates the uridine in position 2552 of 23S rRNA at the 2'-O position of the ribose in the fully assembled 50S ribosomal subunit.</text>
</comment>
<dbReference type="Proteomes" id="UP000183080">
    <property type="component" value="Unassembled WGS sequence"/>
</dbReference>
<feature type="binding site" evidence="5">
    <location>
        <position position="54"/>
    </location>
    <ligand>
        <name>S-adenosyl-L-methionine</name>
        <dbReference type="ChEBI" id="CHEBI:59789"/>
    </ligand>
</feature>
<feature type="region of interest" description="Disordered" evidence="7">
    <location>
        <begin position="1"/>
        <end position="22"/>
    </location>
</feature>
<dbReference type="InterPro" id="IPR002877">
    <property type="entry name" value="RNA_MeTrfase_FtsJ_dom"/>
</dbReference>
<comment type="caution">
    <text evidence="9">The sequence shown here is derived from an EMBL/GenBank/DDBJ whole genome shotgun (WGS) entry which is preliminary data.</text>
</comment>
<dbReference type="EC" id="2.1.1.166" evidence="5"/>
<dbReference type="AlphaFoldDB" id="A0A1J5TYE2"/>
<feature type="domain" description="Ribosomal RNA methyltransferase FtsJ" evidence="8">
    <location>
        <begin position="22"/>
        <end position="194"/>
    </location>
</feature>
<keyword evidence="5" id="KW-0963">Cytoplasm</keyword>
<evidence type="ECO:0000256" key="1">
    <source>
        <dbReference type="ARBA" id="ARBA00022552"/>
    </source>
</evidence>
<dbReference type="EMBL" id="MIZA01000001">
    <property type="protein sequence ID" value="OIR21272.1"/>
    <property type="molecule type" value="Genomic_DNA"/>
</dbReference>
<dbReference type="GO" id="GO:0008650">
    <property type="term" value="F:rRNA (uridine-2'-O-)-methyltransferase activity"/>
    <property type="evidence" value="ECO:0007669"/>
    <property type="project" value="UniProtKB-UniRule"/>
</dbReference>
<dbReference type="Pfam" id="PF01728">
    <property type="entry name" value="FtsJ"/>
    <property type="match status" value="1"/>
</dbReference>
<dbReference type="HAMAP" id="MF_01547">
    <property type="entry name" value="RNA_methyltr_E"/>
    <property type="match status" value="1"/>
</dbReference>
<evidence type="ECO:0000313" key="9">
    <source>
        <dbReference type="EMBL" id="OIR21272.1"/>
    </source>
</evidence>
<feature type="binding site" evidence="5">
    <location>
        <position position="113"/>
    </location>
    <ligand>
        <name>S-adenosyl-L-methionine</name>
        <dbReference type="ChEBI" id="CHEBI:59789"/>
    </ligand>
</feature>
<sequence length="196" mass="21834">MPGQGRQGRSDAFQRKARREGYRARSTYKLKDIQKRSKIFKNGDKVLDLGAAPGGWSQVALEFIGEEGKLVGVDLQHILPLAGAIFIQGDLRESETREQLQELMPKADVVISDMSPNLSGNYSVDQARSVELSSLALEIAAERKASAFVVKVFEGADFQEYRKAVIDEFGSVRTLSPEASRKQSSEVYLIAKRKRR</sequence>
<dbReference type="InterPro" id="IPR015507">
    <property type="entry name" value="rRNA-MeTfrase_E"/>
</dbReference>
<name>A0A1J5TYE2_9ARCH</name>
<comment type="catalytic activity">
    <reaction evidence="5">
        <text>uridine(2552) in 23S rRNA + S-adenosyl-L-methionine = 2'-O-methyluridine(2552) in 23S rRNA + S-adenosyl-L-homocysteine + H(+)</text>
        <dbReference type="Rhea" id="RHEA:42720"/>
        <dbReference type="Rhea" id="RHEA-COMP:10202"/>
        <dbReference type="Rhea" id="RHEA-COMP:10203"/>
        <dbReference type="ChEBI" id="CHEBI:15378"/>
        <dbReference type="ChEBI" id="CHEBI:57856"/>
        <dbReference type="ChEBI" id="CHEBI:59789"/>
        <dbReference type="ChEBI" id="CHEBI:65315"/>
        <dbReference type="ChEBI" id="CHEBI:74478"/>
        <dbReference type="EC" id="2.1.1.166"/>
    </reaction>
</comment>
<keyword evidence="4 5" id="KW-0949">S-adenosyl-L-methionine</keyword>
<organism evidence="9 10">
    <name type="scientific">Marine Group III euryarchaeote CG-Epi1</name>
    <dbReference type="NCBI Taxonomy" id="1888995"/>
    <lineage>
        <taxon>Archaea</taxon>
        <taxon>Methanobacteriati</taxon>
        <taxon>Thermoplasmatota</taxon>
        <taxon>Thermoplasmata</taxon>
        <taxon>Candidatus Thermoprofundales</taxon>
    </lineage>
</organism>
<dbReference type="Gene3D" id="3.40.50.150">
    <property type="entry name" value="Vaccinia Virus protein VP39"/>
    <property type="match status" value="1"/>
</dbReference>
<feature type="binding site" evidence="5">
    <location>
        <position position="74"/>
    </location>
    <ligand>
        <name>S-adenosyl-L-methionine</name>
        <dbReference type="ChEBI" id="CHEBI:59789"/>
    </ligand>
</feature>
<dbReference type="InterPro" id="IPR029063">
    <property type="entry name" value="SAM-dependent_MTases_sf"/>
</dbReference>